<keyword evidence="2" id="KW-1185">Reference proteome</keyword>
<accession>A0A1T4RUX3</accession>
<gene>
    <name evidence="1" type="ORF">SAMN04488128_1021506</name>
</gene>
<protein>
    <recommendedName>
        <fullName evidence="3">Lipoprotein</fullName>
    </recommendedName>
</protein>
<dbReference type="AlphaFoldDB" id="A0A1T4RUX3"/>
<sequence length="144" mass="15120">MSLKNYLSVLLIGALIVLTACKKNKKNETPAPVTQEEALQVELAGVVAGKANVAMDSTFTFQVKVTSKVPDKGVKITLNVATDPGGIPLAQDDVANATGNVINITLKHLKEVKTYKVTVTLASLGNTANIATPLEFLITNKSGS</sequence>
<evidence type="ECO:0000313" key="1">
    <source>
        <dbReference type="EMBL" id="SKA19779.1"/>
    </source>
</evidence>
<reference evidence="2" key="1">
    <citation type="submission" date="2017-02" db="EMBL/GenBank/DDBJ databases">
        <authorList>
            <person name="Varghese N."/>
            <person name="Submissions S."/>
        </authorList>
    </citation>
    <scope>NUCLEOTIDE SEQUENCE [LARGE SCALE GENOMIC DNA]</scope>
    <source>
        <strain evidence="2">DSM 22224</strain>
    </source>
</reference>
<dbReference type="PROSITE" id="PS51257">
    <property type="entry name" value="PROKAR_LIPOPROTEIN"/>
    <property type="match status" value="1"/>
</dbReference>
<evidence type="ECO:0008006" key="3">
    <source>
        <dbReference type="Google" id="ProtNLM"/>
    </source>
</evidence>
<dbReference type="Proteomes" id="UP000190367">
    <property type="component" value="Unassembled WGS sequence"/>
</dbReference>
<dbReference type="RefSeq" id="WP_078669965.1">
    <property type="nucleotide sequence ID" value="NZ_FUWZ01000002.1"/>
</dbReference>
<dbReference type="STRING" id="634771.SAMN04488128_1021506"/>
<dbReference type="OrthoDB" id="673157at2"/>
<name>A0A1T4RUX3_9BACT</name>
<organism evidence="1 2">
    <name type="scientific">Chitinophaga eiseniae</name>
    <dbReference type="NCBI Taxonomy" id="634771"/>
    <lineage>
        <taxon>Bacteria</taxon>
        <taxon>Pseudomonadati</taxon>
        <taxon>Bacteroidota</taxon>
        <taxon>Chitinophagia</taxon>
        <taxon>Chitinophagales</taxon>
        <taxon>Chitinophagaceae</taxon>
        <taxon>Chitinophaga</taxon>
    </lineage>
</organism>
<dbReference type="EMBL" id="FUWZ01000002">
    <property type="protein sequence ID" value="SKA19779.1"/>
    <property type="molecule type" value="Genomic_DNA"/>
</dbReference>
<proteinExistence type="predicted"/>
<evidence type="ECO:0000313" key="2">
    <source>
        <dbReference type="Proteomes" id="UP000190367"/>
    </source>
</evidence>